<proteinExistence type="predicted"/>
<comment type="caution">
    <text evidence="1">The sequence shown here is derived from an EMBL/GenBank/DDBJ whole genome shotgun (WGS) entry which is preliminary data.</text>
</comment>
<organism evidence="1 2">
    <name type="scientific">Tigriopus californicus</name>
    <name type="common">Marine copepod</name>
    <dbReference type="NCBI Taxonomy" id="6832"/>
    <lineage>
        <taxon>Eukaryota</taxon>
        <taxon>Metazoa</taxon>
        <taxon>Ecdysozoa</taxon>
        <taxon>Arthropoda</taxon>
        <taxon>Crustacea</taxon>
        <taxon>Multicrustacea</taxon>
        <taxon>Hexanauplia</taxon>
        <taxon>Copepoda</taxon>
        <taxon>Harpacticoida</taxon>
        <taxon>Harpacticidae</taxon>
        <taxon>Tigriopus</taxon>
    </lineage>
</organism>
<dbReference type="EMBL" id="VCGU01000010">
    <property type="protein sequence ID" value="TRY69584.1"/>
    <property type="molecule type" value="Genomic_DNA"/>
</dbReference>
<protein>
    <submittedName>
        <fullName evidence="1">Uncharacterized protein</fullName>
    </submittedName>
</protein>
<dbReference type="Proteomes" id="UP000318571">
    <property type="component" value="Chromosome 1"/>
</dbReference>
<dbReference type="AlphaFoldDB" id="A0A553NVZ0"/>
<evidence type="ECO:0000313" key="1">
    <source>
        <dbReference type="EMBL" id="TRY69584.1"/>
    </source>
</evidence>
<reference evidence="1 2" key="1">
    <citation type="journal article" date="2018" name="Nat. Ecol. Evol.">
        <title>Genomic signatures of mitonuclear coevolution across populations of Tigriopus californicus.</title>
        <authorList>
            <person name="Barreto F.S."/>
            <person name="Watson E.T."/>
            <person name="Lima T.G."/>
            <person name="Willett C.S."/>
            <person name="Edmands S."/>
            <person name="Li W."/>
            <person name="Burton R.S."/>
        </authorList>
    </citation>
    <scope>NUCLEOTIDE SEQUENCE [LARGE SCALE GENOMIC DNA]</scope>
    <source>
        <strain evidence="1 2">San Diego</strain>
    </source>
</reference>
<gene>
    <name evidence="1" type="ORF">TCAL_11984</name>
</gene>
<accession>A0A553NVZ0</accession>
<keyword evidence="2" id="KW-1185">Reference proteome</keyword>
<name>A0A553NVZ0_TIGCA</name>
<sequence length="116" mass="13076">MANSKTVGPLLYEVDCHRRHSRRLGRRGPLNTLDTRLHADSHHCLEFLALLAVKSKVVIPPMSLDDAVHWLPVVAVAQELQSSRHHRRRRRRRNLPPVAGPVEIVVAPGVVRSDLP</sequence>
<evidence type="ECO:0000313" key="2">
    <source>
        <dbReference type="Proteomes" id="UP000318571"/>
    </source>
</evidence>